<dbReference type="EMBL" id="RDQH01000332">
    <property type="protein sequence ID" value="RXH96322.1"/>
    <property type="molecule type" value="Genomic_DNA"/>
</dbReference>
<gene>
    <name evidence="10" type="ORF">DVH24_008826</name>
</gene>
<evidence type="ECO:0000256" key="3">
    <source>
        <dbReference type="ARBA" id="ARBA00004502"/>
    </source>
</evidence>
<sequence length="356" mass="40006">MNHDTSCILYFLTNSRSDLRCSKTPPVLCINIWHRLWETTRKVMFSCHHRETFTTSPLSTMDLQNPNDNQNSLCLSLASDLFHLFKQNKLTAQKRSERKEILQIQEKPIIFFAILFLNFRASDPIDSPCSACGLAAIPSPLPSMASASFLYNSSSSIVLEKMLYARPSDDITPTATVDGVSTRKGLVKHHRTCISAVLRRNQPKISDQETVYITATVTVADSTGAESRGDEGEDQVKFGGGLRLNVIAPQKGKAEKKKRFQVMIEPDVIFSGVILLLLIGLTVTTIVLGPIIFTPIIIISSLIWVPLGAILVLTVGFFMSMCGFGTVEINHDVRKRKREEENRKRKRRRKKIRIKE</sequence>
<evidence type="ECO:0000256" key="4">
    <source>
        <dbReference type="ARBA" id="ARBA00010858"/>
    </source>
</evidence>
<dbReference type="GO" id="GO:0016020">
    <property type="term" value="C:membrane"/>
    <property type="evidence" value="ECO:0007669"/>
    <property type="project" value="UniProtKB-SubCell"/>
</dbReference>
<dbReference type="AlphaFoldDB" id="A0A498JRW8"/>
<comment type="caution">
    <text evidence="10">The sequence shown here is derived from an EMBL/GenBank/DDBJ whole genome shotgun (WGS) entry which is preliminary data.</text>
</comment>
<evidence type="ECO:0000256" key="7">
    <source>
        <dbReference type="ARBA" id="ARBA00022989"/>
    </source>
</evidence>
<dbReference type="GO" id="GO:0012511">
    <property type="term" value="C:monolayer-surrounded lipid storage body"/>
    <property type="evidence" value="ECO:0007669"/>
    <property type="project" value="InterPro"/>
</dbReference>
<reference evidence="10 11" key="1">
    <citation type="submission" date="2018-10" db="EMBL/GenBank/DDBJ databases">
        <title>A high-quality apple genome assembly.</title>
        <authorList>
            <person name="Hu J."/>
        </authorList>
    </citation>
    <scope>NUCLEOTIDE SEQUENCE [LARGE SCALE GENOMIC DNA]</scope>
    <source>
        <strain evidence="11">cv. HFTH1</strain>
        <tissue evidence="10">Young leaf</tissue>
    </source>
</reference>
<keyword evidence="6 9" id="KW-0812">Transmembrane</keyword>
<keyword evidence="11" id="KW-1185">Reference proteome</keyword>
<proteinExistence type="inferred from homology"/>
<evidence type="ECO:0000256" key="2">
    <source>
        <dbReference type="ARBA" id="ARBA00004141"/>
    </source>
</evidence>
<evidence type="ECO:0000256" key="6">
    <source>
        <dbReference type="ARBA" id="ARBA00022692"/>
    </source>
</evidence>
<evidence type="ECO:0000256" key="1">
    <source>
        <dbReference type="ARBA" id="ARBA00002582"/>
    </source>
</evidence>
<comment type="function">
    <text evidence="1">May have a structural role to stabilize the lipid body during desiccation of the seed by preventing coalescence of the oil. Probably interacts with both lipid and phospholipid moieties of lipid bodies. May also provide recognition signals for specific lipase anchorage in lipolysis during seedling growth.</text>
</comment>
<evidence type="ECO:0008006" key="12">
    <source>
        <dbReference type="Google" id="ProtNLM"/>
    </source>
</evidence>
<organism evidence="10 11">
    <name type="scientific">Malus domestica</name>
    <name type="common">Apple</name>
    <name type="synonym">Pyrus malus</name>
    <dbReference type="NCBI Taxonomy" id="3750"/>
    <lineage>
        <taxon>Eukaryota</taxon>
        <taxon>Viridiplantae</taxon>
        <taxon>Streptophyta</taxon>
        <taxon>Embryophyta</taxon>
        <taxon>Tracheophyta</taxon>
        <taxon>Spermatophyta</taxon>
        <taxon>Magnoliopsida</taxon>
        <taxon>eudicotyledons</taxon>
        <taxon>Gunneridae</taxon>
        <taxon>Pentapetalae</taxon>
        <taxon>rosids</taxon>
        <taxon>fabids</taxon>
        <taxon>Rosales</taxon>
        <taxon>Rosaceae</taxon>
        <taxon>Amygdaloideae</taxon>
        <taxon>Maleae</taxon>
        <taxon>Malus</taxon>
    </lineage>
</organism>
<dbReference type="Proteomes" id="UP000290289">
    <property type="component" value="Chromosome 6"/>
</dbReference>
<keyword evidence="8 9" id="KW-0472">Membrane</keyword>
<evidence type="ECO:0000256" key="8">
    <source>
        <dbReference type="ARBA" id="ARBA00023136"/>
    </source>
</evidence>
<keyword evidence="7 9" id="KW-1133">Transmembrane helix</keyword>
<evidence type="ECO:0000313" key="10">
    <source>
        <dbReference type="EMBL" id="RXH96322.1"/>
    </source>
</evidence>
<accession>A0A498JRW8</accession>
<evidence type="ECO:0000256" key="9">
    <source>
        <dbReference type="SAM" id="Phobius"/>
    </source>
</evidence>
<dbReference type="GO" id="GO:0009791">
    <property type="term" value="P:post-embryonic development"/>
    <property type="evidence" value="ECO:0007669"/>
    <property type="project" value="UniProtKB-ARBA"/>
</dbReference>
<feature type="transmembrane region" description="Helical" evidence="9">
    <location>
        <begin position="303"/>
        <end position="327"/>
    </location>
</feature>
<name>A0A498JRW8_MALDO</name>
<comment type="subcellular location">
    <subcellularLocation>
        <location evidence="3">Lipid droplet</location>
    </subcellularLocation>
    <subcellularLocation>
        <location evidence="2">Membrane</location>
        <topology evidence="2">Multi-pass membrane protein</topology>
    </subcellularLocation>
</comment>
<protein>
    <recommendedName>
        <fullName evidence="12">Oleosin</fullName>
    </recommendedName>
</protein>
<dbReference type="GO" id="GO:0048608">
    <property type="term" value="P:reproductive structure development"/>
    <property type="evidence" value="ECO:0007669"/>
    <property type="project" value="UniProtKB-ARBA"/>
</dbReference>
<keyword evidence="5" id="KW-0551">Lipid droplet</keyword>
<feature type="transmembrane region" description="Helical" evidence="9">
    <location>
        <begin position="268"/>
        <end position="297"/>
    </location>
</feature>
<evidence type="ECO:0000256" key="5">
    <source>
        <dbReference type="ARBA" id="ARBA00022677"/>
    </source>
</evidence>
<dbReference type="Pfam" id="PF01277">
    <property type="entry name" value="Oleosin"/>
    <property type="match status" value="1"/>
</dbReference>
<evidence type="ECO:0000313" key="11">
    <source>
        <dbReference type="Proteomes" id="UP000290289"/>
    </source>
</evidence>
<comment type="similarity">
    <text evidence="4">Belongs to the oleosin family.</text>
</comment>
<dbReference type="InterPro" id="IPR000136">
    <property type="entry name" value="Oleosin"/>
</dbReference>